<accession>A0ABQ9INC1</accession>
<comment type="caution">
    <text evidence="2">The sequence shown here is derived from an EMBL/GenBank/DDBJ whole genome shotgun (WGS) entry which is preliminary data.</text>
</comment>
<name>A0ABQ9INC1_9NEOP</name>
<evidence type="ECO:0000256" key="1">
    <source>
        <dbReference type="SAM" id="MobiDB-lite"/>
    </source>
</evidence>
<proteinExistence type="predicted"/>
<dbReference type="EMBL" id="JARBHB010000001">
    <property type="protein sequence ID" value="KAJ8898188.1"/>
    <property type="molecule type" value="Genomic_DNA"/>
</dbReference>
<feature type="region of interest" description="Disordered" evidence="1">
    <location>
        <begin position="771"/>
        <end position="813"/>
    </location>
</feature>
<dbReference type="Proteomes" id="UP001159363">
    <property type="component" value="Chromosome 1"/>
</dbReference>
<feature type="compositionally biased region" description="Basic and acidic residues" evidence="1">
    <location>
        <begin position="771"/>
        <end position="784"/>
    </location>
</feature>
<evidence type="ECO:0000313" key="3">
    <source>
        <dbReference type="Proteomes" id="UP001159363"/>
    </source>
</evidence>
<sequence>MGRVYAPLLPSTLEKTYGMIERQERKERDGMIERQERMEREKGDVIALLNCLRWVLRRLSCVELCDVRRHRVSNNTESKQRCGCLDVGEHIRRLAAQSFRPGRVSDWLPRAACGNDILLARAVGWRVSYQGADWSANSHAVLHRQLLYFNLKYFLRLCHNTGGAAARCIGRRTAYNGISHSASRRWVVRPRPAIIAVASYRSPPPPLFIAISLRKSSRIPRRVSLASDAHATARYRVALRFSTDELRLVLMTTETKCPKKGNKAFSSKPTTVLRADLISLSSALKTLTAVIPLTHFPLLSYRCCFTTEDEHLEKGLYAASSDGLGNDRILEVKCNFRARHLSPNQSAEEQEKPPFYCKLNPQVGKSSFWDNRFRNRGAGAGQPPCCDIALPLSMIHMNCTLTFDIDSVFDLDDFVSTRRHQLPGPSMRHTICAAAPCPSVRRPSQVLTCAVMTMRSTVHFKDIRKRRASMLGLHVDNLLFKFTQVARPFFLFKSSHKNRGLRVLHQQVAQYISHLMVWNLAFIPFQSMIGVWRAGEASSSCTIIAVGHCDLLELEAILALETLRITVHVEADDARRRLNIGFPIKISQLTAESQCFVDKFVTRKRENRLYTNGIFLPFDSKHSHYTLENWHSCTKRTSSFNAEYVVYSQEIGDAQAATCVAEVKATPGEGGSQVSPWCTHVLPPAGVDHASVRAPLPYLAPATCLQPPLSRAAGRNLPPQHRGTATSRYRNIEVDVLVFSGVSRLAIAFLCCSILTSLHLHTLNSNQWETTDSHEVSMEQRRNDGAGGTKNPRENQPTSGIVRHDSHLRKSGVNRLGIEPRSPWWEASSLTARGSDLNRRSSVTVRFRAASPSRGAAVAERLACSPPTKANRVQYPAGSPDFRKWESCRMVGEFSRGSPVSPGPFIPAPLHIHSNHPRRLLSTLAVKSRPNVFIHSASWIAPQRQPVSVLPSYSHHIFPTPVTCVFCCGPG</sequence>
<organism evidence="2 3">
    <name type="scientific">Dryococelus australis</name>
    <dbReference type="NCBI Taxonomy" id="614101"/>
    <lineage>
        <taxon>Eukaryota</taxon>
        <taxon>Metazoa</taxon>
        <taxon>Ecdysozoa</taxon>
        <taxon>Arthropoda</taxon>
        <taxon>Hexapoda</taxon>
        <taxon>Insecta</taxon>
        <taxon>Pterygota</taxon>
        <taxon>Neoptera</taxon>
        <taxon>Polyneoptera</taxon>
        <taxon>Phasmatodea</taxon>
        <taxon>Verophasmatodea</taxon>
        <taxon>Anareolatae</taxon>
        <taxon>Phasmatidae</taxon>
        <taxon>Eurycanthinae</taxon>
        <taxon>Dryococelus</taxon>
    </lineage>
</organism>
<gene>
    <name evidence="2" type="ORF">PR048_003548</name>
</gene>
<protein>
    <submittedName>
        <fullName evidence="2">Uncharacterized protein</fullName>
    </submittedName>
</protein>
<keyword evidence="3" id="KW-1185">Reference proteome</keyword>
<reference evidence="2 3" key="1">
    <citation type="submission" date="2023-02" db="EMBL/GenBank/DDBJ databases">
        <title>LHISI_Scaffold_Assembly.</title>
        <authorList>
            <person name="Stuart O.P."/>
            <person name="Cleave R."/>
            <person name="Magrath M.J.L."/>
            <person name="Mikheyev A.S."/>
        </authorList>
    </citation>
    <scope>NUCLEOTIDE SEQUENCE [LARGE SCALE GENOMIC DNA]</scope>
    <source>
        <strain evidence="2">Daus_M_001</strain>
        <tissue evidence="2">Leg muscle</tissue>
    </source>
</reference>
<evidence type="ECO:0000313" key="2">
    <source>
        <dbReference type="EMBL" id="KAJ8898188.1"/>
    </source>
</evidence>